<dbReference type="GO" id="GO:0032259">
    <property type="term" value="P:methylation"/>
    <property type="evidence" value="ECO:0007669"/>
    <property type="project" value="UniProtKB-KW"/>
</dbReference>
<dbReference type="CDD" id="cd02440">
    <property type="entry name" value="AdoMet_MTases"/>
    <property type="match status" value="1"/>
</dbReference>
<organism evidence="3 4">
    <name type="scientific">Cephalotrichum gorgonifer</name>
    <dbReference type="NCBI Taxonomy" id="2041049"/>
    <lineage>
        <taxon>Eukaryota</taxon>
        <taxon>Fungi</taxon>
        <taxon>Dikarya</taxon>
        <taxon>Ascomycota</taxon>
        <taxon>Pezizomycotina</taxon>
        <taxon>Sordariomycetes</taxon>
        <taxon>Hypocreomycetidae</taxon>
        <taxon>Microascales</taxon>
        <taxon>Microascaceae</taxon>
        <taxon>Cephalotrichum</taxon>
    </lineage>
</organism>
<dbReference type="GO" id="GO:0008168">
    <property type="term" value="F:methyltransferase activity"/>
    <property type="evidence" value="ECO:0007669"/>
    <property type="project" value="UniProtKB-KW"/>
</dbReference>
<evidence type="ECO:0000256" key="2">
    <source>
        <dbReference type="SAM" id="MobiDB-lite"/>
    </source>
</evidence>
<feature type="compositionally biased region" description="Low complexity" evidence="2">
    <location>
        <begin position="22"/>
        <end position="36"/>
    </location>
</feature>
<dbReference type="Proteomes" id="UP001187682">
    <property type="component" value="Unassembled WGS sequence"/>
</dbReference>
<comment type="caution">
    <text evidence="3">The sequence shown here is derived from an EMBL/GenBank/DDBJ whole genome shotgun (WGS) entry which is preliminary data.</text>
</comment>
<sequence length="380" mass="41841">MTGESASVTTPVVGAKSEPTLPRSGPSSPNSKSVSPKEGSPEETTTGILPAQHWVEAAQDEEIDNSDAESAMGSLASSTASLTASILEYRKIHGRTYHSEIGNASYWGANDEQQNEAMDMYHHLFTLALDGKLFLAPLDAKNIHKVVDIGTGTGSWAIDFADDHPNVEVIGTDISPIQSTWVPTNLKFEMDDCTLDWTFSPNSLDYVHMRLLVGSIKDWEALFREAYKALTPGGWLESHECNAVYECDDDSVQETSALGQWGKLFAEFGRSIGRSFTVLPDGIQRKAMEAAGFVEISEADFKTPIGSWPKDPQLKEIGQYAQHVVEADTEGYILYPATALGWSREEVTVFAAHVRRELYSPKTHPWYRQKVVLGRKPLVA</sequence>
<proteinExistence type="inferred from homology"/>
<protein>
    <submittedName>
        <fullName evidence="3">Related to methyltransferase</fullName>
    </submittedName>
</protein>
<dbReference type="PANTHER" id="PTHR43591:SF10">
    <property type="entry name" value="ABC TRANSMEMBRANE TYPE-1 DOMAIN-CONTAINING PROTEIN-RELATED"/>
    <property type="match status" value="1"/>
</dbReference>
<reference evidence="3" key="1">
    <citation type="submission" date="2018-03" db="EMBL/GenBank/DDBJ databases">
        <authorList>
            <person name="Guldener U."/>
        </authorList>
    </citation>
    <scope>NUCLEOTIDE SEQUENCE</scope>
</reference>
<keyword evidence="4" id="KW-1185">Reference proteome</keyword>
<dbReference type="SUPFAM" id="SSF53335">
    <property type="entry name" value="S-adenosyl-L-methionine-dependent methyltransferases"/>
    <property type="match status" value="1"/>
</dbReference>
<evidence type="ECO:0000256" key="1">
    <source>
        <dbReference type="ARBA" id="ARBA00038158"/>
    </source>
</evidence>
<feature type="region of interest" description="Disordered" evidence="2">
    <location>
        <begin position="1"/>
        <end position="51"/>
    </location>
</feature>
<dbReference type="EMBL" id="ONZQ02000010">
    <property type="protein sequence ID" value="SPO04373.1"/>
    <property type="molecule type" value="Genomic_DNA"/>
</dbReference>
<accession>A0AAE8N3K1</accession>
<dbReference type="Gene3D" id="3.40.50.150">
    <property type="entry name" value="Vaccinia Virus protein VP39"/>
    <property type="match status" value="1"/>
</dbReference>
<dbReference type="AlphaFoldDB" id="A0AAE8N3K1"/>
<dbReference type="InterPro" id="IPR029063">
    <property type="entry name" value="SAM-dependent_MTases_sf"/>
</dbReference>
<evidence type="ECO:0000313" key="4">
    <source>
        <dbReference type="Proteomes" id="UP001187682"/>
    </source>
</evidence>
<feature type="compositionally biased region" description="Polar residues" evidence="2">
    <location>
        <begin position="1"/>
        <end position="10"/>
    </location>
</feature>
<evidence type="ECO:0000313" key="3">
    <source>
        <dbReference type="EMBL" id="SPO04373.1"/>
    </source>
</evidence>
<name>A0AAE8N3K1_9PEZI</name>
<dbReference type="Pfam" id="PF13489">
    <property type="entry name" value="Methyltransf_23"/>
    <property type="match status" value="1"/>
</dbReference>
<comment type="similarity">
    <text evidence="1">Belongs to the methyltransferase superfamily. LaeA methyltransferase family.</text>
</comment>
<keyword evidence="3" id="KW-0808">Transferase</keyword>
<dbReference type="PANTHER" id="PTHR43591">
    <property type="entry name" value="METHYLTRANSFERASE"/>
    <property type="match status" value="1"/>
</dbReference>
<gene>
    <name evidence="3" type="ORF">DNG_07058</name>
</gene>
<keyword evidence="3" id="KW-0489">Methyltransferase</keyword>